<dbReference type="InterPro" id="IPR043128">
    <property type="entry name" value="Rev_trsase/Diguanyl_cyclase"/>
</dbReference>
<proteinExistence type="predicted"/>
<keyword evidence="12" id="KW-1185">Reference proteome</keyword>
<dbReference type="PANTHER" id="PTHR37984:SF5">
    <property type="entry name" value="PROTEIN NYNRIN-LIKE"/>
    <property type="match status" value="1"/>
</dbReference>
<evidence type="ECO:0000259" key="10">
    <source>
        <dbReference type="PROSITE" id="PS50994"/>
    </source>
</evidence>
<evidence type="ECO:0000259" key="8">
    <source>
        <dbReference type="PROSITE" id="PS50158"/>
    </source>
</evidence>
<protein>
    <recommendedName>
        <fullName evidence="13">Reverse transcriptase</fullName>
    </recommendedName>
</protein>
<evidence type="ECO:0000259" key="9">
    <source>
        <dbReference type="PROSITE" id="PS50878"/>
    </source>
</evidence>
<dbReference type="GO" id="GO:0016787">
    <property type="term" value="F:hydrolase activity"/>
    <property type="evidence" value="ECO:0007669"/>
    <property type="project" value="UniProtKB-KW"/>
</dbReference>
<feature type="domain" description="Reverse transcriptase" evidence="9">
    <location>
        <begin position="444"/>
        <end position="635"/>
    </location>
</feature>
<dbReference type="SUPFAM" id="SSF53098">
    <property type="entry name" value="Ribonuclease H-like"/>
    <property type="match status" value="1"/>
</dbReference>
<dbReference type="InterPro" id="IPR001878">
    <property type="entry name" value="Znf_CCHC"/>
</dbReference>
<dbReference type="Gene3D" id="4.10.60.10">
    <property type="entry name" value="Zinc finger, CCHC-type"/>
    <property type="match status" value="1"/>
</dbReference>
<evidence type="ECO:0000256" key="5">
    <source>
        <dbReference type="ARBA" id="ARBA00022801"/>
    </source>
</evidence>
<dbReference type="InterPro" id="IPR001584">
    <property type="entry name" value="Integrase_cat-core"/>
</dbReference>
<dbReference type="SUPFAM" id="SSF57756">
    <property type="entry name" value="Retrovirus zinc finger-like domains"/>
    <property type="match status" value="1"/>
</dbReference>
<feature type="domain" description="CCHC-type" evidence="8">
    <location>
        <begin position="223"/>
        <end position="237"/>
    </location>
</feature>
<dbReference type="InterPro" id="IPR036875">
    <property type="entry name" value="Znf_CCHC_sf"/>
</dbReference>
<keyword evidence="2" id="KW-0548">Nucleotidyltransferase</keyword>
<keyword evidence="1" id="KW-0808">Transferase</keyword>
<dbReference type="PROSITE" id="PS50878">
    <property type="entry name" value="RT_POL"/>
    <property type="match status" value="1"/>
</dbReference>
<evidence type="ECO:0000256" key="3">
    <source>
        <dbReference type="ARBA" id="ARBA00022722"/>
    </source>
</evidence>
<dbReference type="PANTHER" id="PTHR37984">
    <property type="entry name" value="PROTEIN CBG26694"/>
    <property type="match status" value="1"/>
</dbReference>
<dbReference type="CDD" id="cd00303">
    <property type="entry name" value="retropepsin_like"/>
    <property type="match status" value="1"/>
</dbReference>
<dbReference type="InterPro" id="IPR012337">
    <property type="entry name" value="RNaseH-like_sf"/>
</dbReference>
<dbReference type="OrthoDB" id="115435at2759"/>
<evidence type="ECO:0000256" key="1">
    <source>
        <dbReference type="ARBA" id="ARBA00022679"/>
    </source>
</evidence>
<keyword evidence="6" id="KW-0695">RNA-directed DNA polymerase</keyword>
<evidence type="ECO:0008006" key="13">
    <source>
        <dbReference type="Google" id="ProtNLM"/>
    </source>
</evidence>
<dbReference type="InterPro" id="IPR036397">
    <property type="entry name" value="RNaseH_sf"/>
</dbReference>
<dbReference type="SMART" id="SM00343">
    <property type="entry name" value="ZnF_C2HC"/>
    <property type="match status" value="3"/>
</dbReference>
<dbReference type="Gene3D" id="3.10.10.10">
    <property type="entry name" value="HIV Type 1 Reverse Transcriptase, subunit A, domain 1"/>
    <property type="match status" value="1"/>
</dbReference>
<dbReference type="InterPro" id="IPR000477">
    <property type="entry name" value="RT_dom"/>
</dbReference>
<dbReference type="Pfam" id="PF00078">
    <property type="entry name" value="RVT_1"/>
    <property type="match status" value="1"/>
</dbReference>
<feature type="domain" description="CCHC-type" evidence="8">
    <location>
        <begin position="202"/>
        <end position="218"/>
    </location>
</feature>
<evidence type="ECO:0000256" key="6">
    <source>
        <dbReference type="ARBA" id="ARBA00022918"/>
    </source>
</evidence>
<dbReference type="GO" id="GO:0015074">
    <property type="term" value="P:DNA integration"/>
    <property type="evidence" value="ECO:0007669"/>
    <property type="project" value="InterPro"/>
</dbReference>
<dbReference type="InterPro" id="IPR056924">
    <property type="entry name" value="SH3_Tf2-1"/>
</dbReference>
<dbReference type="GO" id="GO:0004519">
    <property type="term" value="F:endonuclease activity"/>
    <property type="evidence" value="ECO:0007669"/>
    <property type="project" value="UniProtKB-KW"/>
</dbReference>
<dbReference type="Proteomes" id="UP000242715">
    <property type="component" value="Unassembled WGS sequence"/>
</dbReference>
<evidence type="ECO:0000256" key="2">
    <source>
        <dbReference type="ARBA" id="ARBA00022695"/>
    </source>
</evidence>
<dbReference type="Pfam" id="PF08284">
    <property type="entry name" value="RVP_2"/>
    <property type="match status" value="1"/>
</dbReference>
<dbReference type="Pfam" id="PF03732">
    <property type="entry name" value="Retrotrans_gag"/>
    <property type="match status" value="1"/>
</dbReference>
<dbReference type="InterPro" id="IPR050951">
    <property type="entry name" value="Retrovirus_Pol_polyprotein"/>
</dbReference>
<evidence type="ECO:0000256" key="4">
    <source>
        <dbReference type="ARBA" id="ARBA00022759"/>
    </source>
</evidence>
<dbReference type="Pfam" id="PF17917">
    <property type="entry name" value="RT_RNaseH"/>
    <property type="match status" value="1"/>
</dbReference>
<dbReference type="SUPFAM" id="SSF56672">
    <property type="entry name" value="DNA/RNA polymerases"/>
    <property type="match status" value="1"/>
</dbReference>
<dbReference type="Gene3D" id="3.30.420.10">
    <property type="entry name" value="Ribonuclease H-like superfamily/Ribonuclease H"/>
    <property type="match status" value="1"/>
</dbReference>
<evidence type="ECO:0000313" key="11">
    <source>
        <dbReference type="EMBL" id="GAU45411.1"/>
    </source>
</evidence>
<accession>A0A2Z6NMZ6</accession>
<dbReference type="FunFam" id="3.30.70.270:FF:000020">
    <property type="entry name" value="Transposon Tf2-6 polyprotein-like Protein"/>
    <property type="match status" value="1"/>
</dbReference>
<dbReference type="InterPro" id="IPR043502">
    <property type="entry name" value="DNA/RNA_pol_sf"/>
</dbReference>
<evidence type="ECO:0000313" key="12">
    <source>
        <dbReference type="Proteomes" id="UP000242715"/>
    </source>
</evidence>
<dbReference type="AlphaFoldDB" id="A0A2Z6NMZ6"/>
<dbReference type="Pfam" id="PF24626">
    <property type="entry name" value="SH3_Tf2-1"/>
    <property type="match status" value="1"/>
</dbReference>
<sequence length="1264" mass="143851">MIMTTACTNAQIAESLATLTHILARGDDPARDGEKRLEREEANQWWKSAKLRLGEGGVVITWETFKREFFNKYFSADVKNKKVVELMKLEQGNMSVAEYTAKFDSLCVFSPHSNTPEAENDKCVKFESGFRPDIKHIIGFAEIRNFTTLVAKARICDEDGKAKSNYFKTIRGKSQDRAKPYEVKGKGNARGGKGKEKVENDKCYRCGKIGHRSFECKKEKDVCYNCGKEWHRSKECKATTLTCYNCGEESHKSPECKKPKKITGKVFALNGEGADQVDNLIRRTCFIHDTPLIAIVDTRVTHSFIFMDCMKRLNIPIYEMSGCMNIETPASGSVTTQLTIIFPKPEGNLLLMSGQEVRESVEEHGGLFVIFGSLKLEGGAKLGKIPVVSEFSDVFPDDVSDLPPEREVEFRIDLVLGTSLISMAPYRMSASELNELKKQLEELLEKRFIRPSVSPWGAPVLLVKKKEGSMRLCIDYRQLNKVTIKKKYPLPRIDDLMDQLVGACVFSKIDLRSGYHQIRVKIEDIPKTAFRTRYGHYEYTVIPFGVTNAPGVFMEYMNNIFNSFLDKFVVVFIDDILVYFKMEEEDKEPLRIVLQVLKEKKFGGIEVDPAKVDAVLQWGTPESVSEIRSFLGLAGYYRRFIDGFSRMALPLTLLTRKDQAFVWDVKCEKSFQELKEKLTTAPVLVLLDAKESFVVWRHYLYGSRFEVFSDHKSLKYLFDQKELNMRQRRWLQFLKDYDFELSYHLGKANVVANALSRNSLHMSSLMENELELIEEFRDLSLVCEVTSDNVKLGMLKLTNPFLEKKSKTEHQKPSGLLQPLFVPEWKWDSIAMDFVGGLPKTAKGNEVIWVVINRLTKSAHFIAIKTGMLVPKLAEIYVEQIMKLHGIPSSIVSDRDSRFTSRFWESLQEALGTKLRLSSAYHPQTDGQSKRTIQSLEDLLRACVLEQGVSWDSFLPLIEFTYNNSFHSSIGMTPFEALYGRRCRTPLCWYESGESAVLGPEIVQETTEKIRIIGEKMKASQSRQKSYYDKKRKDIEFHEGDHVFLRVTSTTGVGKALKSRKLTSNFIGPYQISERIGKVAYQIALPMTLSNLHDDNLIVETVPLRIEGREVKKLRNKEIASVKVICGGPAGENATWELESKMKSSYPDLFSAYVALDEENWNTFWVNLGWNPNGHENRVWPLRVGHQARASESQRGSSLRLAGARRCSPGSLKLLTSTRLMAIEFIFIMDGGRILVSDIDGDLVPRVVVSRDITLKVTLVALGR</sequence>
<keyword evidence="5" id="KW-0378">Hydrolase</keyword>
<dbReference type="CDD" id="cd01647">
    <property type="entry name" value="RT_LTR"/>
    <property type="match status" value="1"/>
</dbReference>
<dbReference type="PROSITE" id="PS50158">
    <property type="entry name" value="ZF_CCHC"/>
    <property type="match status" value="3"/>
</dbReference>
<reference evidence="12" key="1">
    <citation type="journal article" date="2017" name="Front. Plant Sci.">
        <title>Climate Clever Clovers: New Paradigm to Reduce the Environmental Footprint of Ruminants by Breeding Low Methanogenic Forages Utilizing Haplotype Variation.</title>
        <authorList>
            <person name="Kaur P."/>
            <person name="Appels R."/>
            <person name="Bayer P.E."/>
            <person name="Keeble-Gagnere G."/>
            <person name="Wang J."/>
            <person name="Hirakawa H."/>
            <person name="Shirasawa K."/>
            <person name="Vercoe P."/>
            <person name="Stefanova K."/>
            <person name="Durmic Z."/>
            <person name="Nichols P."/>
            <person name="Revell C."/>
            <person name="Isobe S.N."/>
            <person name="Edwards D."/>
            <person name="Erskine W."/>
        </authorList>
    </citation>
    <scope>NUCLEOTIDE SEQUENCE [LARGE SCALE GENOMIC DNA]</scope>
    <source>
        <strain evidence="12">cv. Daliak</strain>
    </source>
</reference>
<feature type="domain" description="Integrase catalytic" evidence="10">
    <location>
        <begin position="819"/>
        <end position="982"/>
    </location>
</feature>
<dbReference type="EMBL" id="DF974121">
    <property type="protein sequence ID" value="GAU45411.1"/>
    <property type="molecule type" value="Genomic_DNA"/>
</dbReference>
<keyword evidence="7" id="KW-0863">Zinc-finger</keyword>
<feature type="domain" description="CCHC-type" evidence="8">
    <location>
        <begin position="243"/>
        <end position="258"/>
    </location>
</feature>
<dbReference type="GO" id="GO:0003676">
    <property type="term" value="F:nucleic acid binding"/>
    <property type="evidence" value="ECO:0007669"/>
    <property type="project" value="InterPro"/>
</dbReference>
<dbReference type="GO" id="GO:0008270">
    <property type="term" value="F:zinc ion binding"/>
    <property type="evidence" value="ECO:0007669"/>
    <property type="project" value="UniProtKB-KW"/>
</dbReference>
<dbReference type="GO" id="GO:0003964">
    <property type="term" value="F:RNA-directed DNA polymerase activity"/>
    <property type="evidence" value="ECO:0007669"/>
    <property type="project" value="UniProtKB-KW"/>
</dbReference>
<dbReference type="InterPro" id="IPR005162">
    <property type="entry name" value="Retrotrans_gag_dom"/>
</dbReference>
<dbReference type="CDD" id="cd09274">
    <property type="entry name" value="RNase_HI_RT_Ty3"/>
    <property type="match status" value="1"/>
</dbReference>
<dbReference type="PROSITE" id="PS50994">
    <property type="entry name" value="INTEGRASE"/>
    <property type="match status" value="1"/>
</dbReference>
<dbReference type="Pfam" id="PF00098">
    <property type="entry name" value="zf-CCHC"/>
    <property type="match status" value="3"/>
</dbReference>
<name>A0A2Z6NMZ6_TRISU</name>
<evidence type="ECO:0000256" key="7">
    <source>
        <dbReference type="PROSITE-ProRule" id="PRU00047"/>
    </source>
</evidence>
<keyword evidence="7" id="KW-0862">Zinc</keyword>
<keyword evidence="4" id="KW-0255">Endonuclease</keyword>
<keyword evidence="3" id="KW-0540">Nuclease</keyword>
<gene>
    <name evidence="11" type="ORF">TSUD_243220</name>
</gene>
<dbReference type="InterPro" id="IPR041373">
    <property type="entry name" value="RT_RNaseH"/>
</dbReference>
<organism evidence="11 12">
    <name type="scientific">Trifolium subterraneum</name>
    <name type="common">Subterranean clover</name>
    <dbReference type="NCBI Taxonomy" id="3900"/>
    <lineage>
        <taxon>Eukaryota</taxon>
        <taxon>Viridiplantae</taxon>
        <taxon>Streptophyta</taxon>
        <taxon>Embryophyta</taxon>
        <taxon>Tracheophyta</taxon>
        <taxon>Spermatophyta</taxon>
        <taxon>Magnoliopsida</taxon>
        <taxon>eudicotyledons</taxon>
        <taxon>Gunneridae</taxon>
        <taxon>Pentapetalae</taxon>
        <taxon>rosids</taxon>
        <taxon>fabids</taxon>
        <taxon>Fabales</taxon>
        <taxon>Fabaceae</taxon>
        <taxon>Papilionoideae</taxon>
        <taxon>50 kb inversion clade</taxon>
        <taxon>NPAAA clade</taxon>
        <taxon>Hologalegina</taxon>
        <taxon>IRL clade</taxon>
        <taxon>Trifolieae</taxon>
        <taxon>Trifolium</taxon>
    </lineage>
</organism>
<dbReference type="Gene3D" id="3.30.70.270">
    <property type="match status" value="2"/>
</dbReference>
<keyword evidence="7" id="KW-0479">Metal-binding</keyword>